<evidence type="ECO:0000313" key="3">
    <source>
        <dbReference type="Proteomes" id="UP000608024"/>
    </source>
</evidence>
<proteinExistence type="predicted"/>
<protein>
    <submittedName>
        <fullName evidence="2">Uncharacterized protein</fullName>
    </submittedName>
</protein>
<sequence>MAEKVRGALSLRNAPVVSRGFPGNAGAGPERVLGTGPSMPTGQFARQANMPGSYEGEGRPAAVASRVEAVAHRGMSSERAERAGFEPAWVYTPDGSELRSPISHSGHLSLCPGWGEASRSAPVTGTSLQAPLTPR</sequence>
<reference evidence="2" key="1">
    <citation type="journal article" date="2014" name="Int. J. Syst. Evol. Microbiol.">
        <title>Complete genome sequence of Corynebacterium casei LMG S-19264T (=DSM 44701T), isolated from a smear-ripened cheese.</title>
        <authorList>
            <consortium name="US DOE Joint Genome Institute (JGI-PGF)"/>
            <person name="Walter F."/>
            <person name="Albersmeier A."/>
            <person name="Kalinowski J."/>
            <person name="Ruckert C."/>
        </authorList>
    </citation>
    <scope>NUCLEOTIDE SEQUENCE</scope>
    <source>
        <strain evidence="2">JCM 4784</strain>
    </source>
</reference>
<dbReference type="Proteomes" id="UP000608024">
    <property type="component" value="Unassembled WGS sequence"/>
</dbReference>
<feature type="region of interest" description="Disordered" evidence="1">
    <location>
        <begin position="16"/>
        <end position="58"/>
    </location>
</feature>
<dbReference type="EMBL" id="BNBT01000101">
    <property type="protein sequence ID" value="GHE78220.1"/>
    <property type="molecule type" value="Genomic_DNA"/>
</dbReference>
<reference evidence="2" key="2">
    <citation type="submission" date="2020-09" db="EMBL/GenBank/DDBJ databases">
        <authorList>
            <person name="Sun Q."/>
            <person name="Ohkuma M."/>
        </authorList>
    </citation>
    <scope>NUCLEOTIDE SEQUENCE</scope>
    <source>
        <strain evidence="2">JCM 4784</strain>
    </source>
</reference>
<keyword evidence="3" id="KW-1185">Reference proteome</keyword>
<accession>A0A919A066</accession>
<feature type="compositionally biased region" description="Polar residues" evidence="1">
    <location>
        <begin position="121"/>
        <end position="135"/>
    </location>
</feature>
<gene>
    <name evidence="2" type="ORF">GCM10018785_53070</name>
</gene>
<feature type="region of interest" description="Disordered" evidence="1">
    <location>
        <begin position="113"/>
        <end position="135"/>
    </location>
</feature>
<evidence type="ECO:0000313" key="2">
    <source>
        <dbReference type="EMBL" id="GHE78220.1"/>
    </source>
</evidence>
<dbReference type="AlphaFoldDB" id="A0A919A066"/>
<name>A0A919A066_9ACTN</name>
<comment type="caution">
    <text evidence="2">The sequence shown here is derived from an EMBL/GenBank/DDBJ whole genome shotgun (WGS) entry which is preliminary data.</text>
</comment>
<evidence type="ECO:0000256" key="1">
    <source>
        <dbReference type="SAM" id="MobiDB-lite"/>
    </source>
</evidence>
<organism evidence="2 3">
    <name type="scientific">Streptomyces longispororuber</name>
    <dbReference type="NCBI Taxonomy" id="68230"/>
    <lineage>
        <taxon>Bacteria</taxon>
        <taxon>Bacillati</taxon>
        <taxon>Actinomycetota</taxon>
        <taxon>Actinomycetes</taxon>
        <taxon>Kitasatosporales</taxon>
        <taxon>Streptomycetaceae</taxon>
        <taxon>Streptomyces</taxon>
    </lineage>
</organism>